<accession>A0ABY5WJG6</accession>
<evidence type="ECO:0008006" key="3">
    <source>
        <dbReference type="Google" id="ProtNLM"/>
    </source>
</evidence>
<organism evidence="1 2">
    <name type="scientific">Leisingera aquaemixtae</name>
    <dbReference type="NCBI Taxonomy" id="1396826"/>
    <lineage>
        <taxon>Bacteria</taxon>
        <taxon>Pseudomonadati</taxon>
        <taxon>Pseudomonadota</taxon>
        <taxon>Alphaproteobacteria</taxon>
        <taxon>Rhodobacterales</taxon>
        <taxon>Roseobacteraceae</taxon>
        <taxon>Leisingera</taxon>
    </lineage>
</organism>
<proteinExistence type="predicted"/>
<evidence type="ECO:0000313" key="2">
    <source>
        <dbReference type="Proteomes" id="UP001058514"/>
    </source>
</evidence>
<dbReference type="EMBL" id="CP081051">
    <property type="protein sequence ID" value="UWQ41622.1"/>
    <property type="molecule type" value="Genomic_DNA"/>
</dbReference>
<protein>
    <recommendedName>
        <fullName evidence="3">Restriction endonuclease type IV Mrr domain-containing protein</fullName>
    </recommendedName>
</protein>
<sequence length="299" mass="34845">MDKETWAIEVKFYRTKRAQATLIEAAALRLNQHGVRGQADKGMLVESCVLPIKLRHQLERNFNLTFVDAADLAIWAAEAPDVLNELQSQLEVPPDDWQYEKGSDHQPELRDTNLARVLSPEVTKGSDLCKELRKLGRGRKHWLAYEELCERILRYLFPNDLHGWHKQKRTDDGLNRYDFVCRVRTTTDFWKFVTQHLDSRYIIFEFKNYSGRIKQGQILTTEKYLFERALRRVAIIFSRSGADKNSVAMSQGAMREHGTLMLILDDDLVCQMLHMKDRGNDPTDCLFDLADDFLLELPR</sequence>
<name>A0ABY5WJG6_9RHOB</name>
<evidence type="ECO:0000313" key="1">
    <source>
        <dbReference type="EMBL" id="UWQ41622.1"/>
    </source>
</evidence>
<keyword evidence="2" id="KW-1185">Reference proteome</keyword>
<reference evidence="1" key="1">
    <citation type="submission" date="2021-08" db="EMBL/GenBank/DDBJ databases">
        <authorList>
            <person name="Nwanade C."/>
            <person name="Wang M."/>
            <person name="Masoudi A."/>
            <person name="Yu Z."/>
            <person name="Liu J."/>
        </authorList>
    </citation>
    <scope>NUCLEOTIDE SEQUENCE</scope>
    <source>
        <strain evidence="1">S166</strain>
    </source>
</reference>
<dbReference type="Proteomes" id="UP001058514">
    <property type="component" value="Chromosome"/>
</dbReference>
<gene>
    <name evidence="1" type="ORF">K3718_00620</name>
</gene>
<dbReference type="RefSeq" id="WP_259964657.1">
    <property type="nucleotide sequence ID" value="NZ_CP081051.1"/>
</dbReference>